<dbReference type="KEGG" id="sru:SRU_2010"/>
<dbReference type="GO" id="GO:0003676">
    <property type="term" value="F:nucleic acid binding"/>
    <property type="evidence" value="ECO:0007669"/>
    <property type="project" value="InterPro"/>
</dbReference>
<dbReference type="eggNOG" id="COG3335">
    <property type="taxonomic scope" value="Bacteria"/>
</dbReference>
<dbReference type="NCBIfam" id="NF033545">
    <property type="entry name" value="transpos_IS630"/>
    <property type="match status" value="1"/>
</dbReference>
<dbReference type="InterPro" id="IPR047655">
    <property type="entry name" value="Transpos_IS630-like"/>
</dbReference>
<name>Q2S112_SALRD</name>
<dbReference type="InterPro" id="IPR012337">
    <property type="entry name" value="RNaseH-like_sf"/>
</dbReference>
<dbReference type="OrthoDB" id="64529at2"/>
<gene>
    <name evidence="2" type="ordered locus">SRU_2010</name>
</gene>
<dbReference type="InterPro" id="IPR038717">
    <property type="entry name" value="Tc1-like_DDE_dom"/>
</dbReference>
<reference evidence="2 3" key="1">
    <citation type="journal article" date="2005" name="Proc. Natl. Acad. Sci. U.S.A.">
        <title>The genome of Salinibacter ruber: convergence and gene exchange among hyperhalophilic bacteria and archaea.</title>
        <authorList>
            <person name="Mongodin E.F."/>
            <person name="Nelson K.E."/>
            <person name="Daugherty S."/>
            <person name="Deboy R.T."/>
            <person name="Wister J."/>
            <person name="Khouri H."/>
            <person name="Weidman J."/>
            <person name="Walsh D.A."/>
            <person name="Papke R.T."/>
            <person name="Sanchez Perez G."/>
            <person name="Sharma A.K."/>
            <person name="Nesbo C.L."/>
            <person name="MacLeod D."/>
            <person name="Bapteste E."/>
            <person name="Doolittle W.F."/>
            <person name="Charlebois R.L."/>
            <person name="Legault B."/>
            <person name="Rodriguez-Valera F."/>
        </authorList>
    </citation>
    <scope>NUCLEOTIDE SEQUENCE [LARGE SCALE GENOMIC DNA]</scope>
    <source>
        <strain evidence="3">DSM 13855 / CECT 5946 / M31</strain>
    </source>
</reference>
<sequence>MRLFCQDECRIGLMPITRHRVTLPGVKPIQEAKPGYEYFYLYGAVEPETGQRFFTEHERLNSDCFQRFLDRFAEAFPRSHNILVLDNGQFHKAKKLSIPKNIDLTFLPPYSPELNPVERLWQDLKDQLSFDFYEHLSSLRQETRMALRRYTDRAIRSLTGYSYLLEARHVLSS</sequence>
<dbReference type="Proteomes" id="UP000008674">
    <property type="component" value="Chromosome"/>
</dbReference>
<organism evidence="2 3">
    <name type="scientific">Salinibacter ruber (strain DSM 13855 / M31)</name>
    <dbReference type="NCBI Taxonomy" id="309807"/>
    <lineage>
        <taxon>Bacteria</taxon>
        <taxon>Pseudomonadati</taxon>
        <taxon>Rhodothermota</taxon>
        <taxon>Rhodothermia</taxon>
        <taxon>Rhodothermales</taxon>
        <taxon>Salinibacteraceae</taxon>
        <taxon>Salinibacter</taxon>
    </lineage>
</organism>
<dbReference type="EMBL" id="CP000159">
    <property type="protein sequence ID" value="ABC45895.1"/>
    <property type="molecule type" value="Genomic_DNA"/>
</dbReference>
<dbReference type="SUPFAM" id="SSF53098">
    <property type="entry name" value="Ribonuclease H-like"/>
    <property type="match status" value="1"/>
</dbReference>
<dbReference type="InterPro" id="IPR036397">
    <property type="entry name" value="RNaseH_sf"/>
</dbReference>
<accession>Q2S112</accession>
<evidence type="ECO:0000313" key="2">
    <source>
        <dbReference type="EMBL" id="ABC45895.1"/>
    </source>
</evidence>
<feature type="domain" description="Tc1-like transposase DDE" evidence="1">
    <location>
        <begin position="3"/>
        <end position="137"/>
    </location>
</feature>
<dbReference type="Pfam" id="PF13358">
    <property type="entry name" value="DDE_3"/>
    <property type="match status" value="1"/>
</dbReference>
<dbReference type="EnsemblBacteria" id="ABC45895">
    <property type="protein sequence ID" value="ABC45895"/>
    <property type="gene ID" value="SRU_2010"/>
</dbReference>
<dbReference type="Gene3D" id="3.30.420.10">
    <property type="entry name" value="Ribonuclease H-like superfamily/Ribonuclease H"/>
    <property type="match status" value="1"/>
</dbReference>
<proteinExistence type="predicted"/>
<dbReference type="AlphaFoldDB" id="Q2S112"/>
<dbReference type="STRING" id="309807.SRU_2010"/>
<dbReference type="HOGENOM" id="CLU_056788_6_0_10"/>
<protein>
    <submittedName>
        <fullName evidence="2">Transposase, orfB</fullName>
    </submittedName>
</protein>
<keyword evidence="3" id="KW-1185">Reference proteome</keyword>
<evidence type="ECO:0000313" key="3">
    <source>
        <dbReference type="Proteomes" id="UP000008674"/>
    </source>
</evidence>
<evidence type="ECO:0000259" key="1">
    <source>
        <dbReference type="Pfam" id="PF13358"/>
    </source>
</evidence>